<feature type="signal peptide" evidence="2">
    <location>
        <begin position="1"/>
        <end position="18"/>
    </location>
</feature>
<sequence length="357" mass="40453">MLSLHALVLSFISRRSLTLDWAAFLGWASLGDVPKESVNRCQDVFNTPIRDVTCYAQLELRVDIITSSDALSSTPFLVVLCLIAVNYSRRILIYDHMVTITDEITFIWCRSKSLSAMLFLTNRYFALFGNVYMLFVYVLPSSDQRFQFWFLNMCCFAQQNPSCRPYLIYRELLLLFQQIFVGLILTLRTYALYCRSKRLLAWMVIIGLVLGGVTVATLQLRSSTLVPGFNCFESYSEKIAVSPGLGWTTLLLYELLIFALTVYRICKTRGLSLITSRRNLLDIMFQDGAMYFAVMTLVNLPNILMSYCGPNTTRGSLATLTSCVSVALVSRLMLNLHKSVDTGILTTPVRNDNGDYV</sequence>
<name>A0A9P7EC83_9AGAM</name>
<evidence type="ECO:0000313" key="4">
    <source>
        <dbReference type="EMBL" id="KAG1817058.1"/>
    </source>
</evidence>
<evidence type="ECO:0000256" key="1">
    <source>
        <dbReference type="SAM" id="Phobius"/>
    </source>
</evidence>
<keyword evidence="2" id="KW-0732">Signal</keyword>
<dbReference type="AlphaFoldDB" id="A0A9P7EC83"/>
<evidence type="ECO:0000313" key="5">
    <source>
        <dbReference type="Proteomes" id="UP000807769"/>
    </source>
</evidence>
<dbReference type="Proteomes" id="UP000807769">
    <property type="component" value="Unassembled WGS sequence"/>
</dbReference>
<accession>A0A9P7EC83</accession>
<comment type="caution">
    <text evidence="4">The sequence shown here is derived from an EMBL/GenBank/DDBJ whole genome shotgun (WGS) entry which is preliminary data.</text>
</comment>
<proteinExistence type="predicted"/>
<keyword evidence="1" id="KW-1133">Transmembrane helix</keyword>
<evidence type="ECO:0000259" key="3">
    <source>
        <dbReference type="Pfam" id="PF20151"/>
    </source>
</evidence>
<feature type="chain" id="PRO_5040333733" description="DUF6533 domain-containing protein" evidence="2">
    <location>
        <begin position="19"/>
        <end position="357"/>
    </location>
</feature>
<dbReference type="GeneID" id="64636419"/>
<reference evidence="4" key="1">
    <citation type="journal article" date="2020" name="New Phytol.">
        <title>Comparative genomics reveals dynamic genome evolution in host specialist ectomycorrhizal fungi.</title>
        <authorList>
            <person name="Lofgren L.A."/>
            <person name="Nguyen N.H."/>
            <person name="Vilgalys R."/>
            <person name="Ruytinx J."/>
            <person name="Liao H.L."/>
            <person name="Branco S."/>
            <person name="Kuo A."/>
            <person name="LaButti K."/>
            <person name="Lipzen A."/>
            <person name="Andreopoulos W."/>
            <person name="Pangilinan J."/>
            <person name="Riley R."/>
            <person name="Hundley H."/>
            <person name="Na H."/>
            <person name="Barry K."/>
            <person name="Grigoriev I.V."/>
            <person name="Stajich J.E."/>
            <person name="Kennedy P.G."/>
        </authorList>
    </citation>
    <scope>NUCLEOTIDE SEQUENCE</scope>
    <source>
        <strain evidence="4">MN1</strain>
    </source>
</reference>
<dbReference type="OrthoDB" id="2686513at2759"/>
<protein>
    <recommendedName>
        <fullName evidence="3">DUF6533 domain-containing protein</fullName>
    </recommendedName>
</protein>
<feature type="transmembrane region" description="Helical" evidence="1">
    <location>
        <begin position="199"/>
        <end position="220"/>
    </location>
</feature>
<dbReference type="RefSeq" id="XP_041193477.1">
    <property type="nucleotide sequence ID" value="XM_041342403.1"/>
</dbReference>
<dbReference type="InterPro" id="IPR045340">
    <property type="entry name" value="DUF6533"/>
</dbReference>
<feature type="transmembrane region" description="Helical" evidence="1">
    <location>
        <begin position="167"/>
        <end position="187"/>
    </location>
</feature>
<feature type="transmembrane region" description="Helical" evidence="1">
    <location>
        <begin position="284"/>
        <end position="304"/>
    </location>
</feature>
<feature type="transmembrane region" description="Helical" evidence="1">
    <location>
        <begin position="316"/>
        <end position="334"/>
    </location>
</feature>
<keyword evidence="5" id="KW-1185">Reference proteome</keyword>
<gene>
    <name evidence="4" type="ORF">BJ212DRAFT_1587299</name>
</gene>
<dbReference type="Pfam" id="PF20151">
    <property type="entry name" value="DUF6533"/>
    <property type="match status" value="1"/>
</dbReference>
<keyword evidence="1" id="KW-0812">Transmembrane</keyword>
<feature type="transmembrane region" description="Helical" evidence="1">
    <location>
        <begin position="70"/>
        <end position="87"/>
    </location>
</feature>
<feature type="domain" description="DUF6533" evidence="3">
    <location>
        <begin position="91"/>
        <end position="128"/>
    </location>
</feature>
<organism evidence="4 5">
    <name type="scientific">Suillus subaureus</name>
    <dbReference type="NCBI Taxonomy" id="48587"/>
    <lineage>
        <taxon>Eukaryota</taxon>
        <taxon>Fungi</taxon>
        <taxon>Dikarya</taxon>
        <taxon>Basidiomycota</taxon>
        <taxon>Agaricomycotina</taxon>
        <taxon>Agaricomycetes</taxon>
        <taxon>Agaricomycetidae</taxon>
        <taxon>Boletales</taxon>
        <taxon>Suillineae</taxon>
        <taxon>Suillaceae</taxon>
        <taxon>Suillus</taxon>
    </lineage>
</organism>
<feature type="transmembrane region" description="Helical" evidence="1">
    <location>
        <begin position="240"/>
        <end position="263"/>
    </location>
</feature>
<feature type="transmembrane region" description="Helical" evidence="1">
    <location>
        <begin position="120"/>
        <end position="139"/>
    </location>
</feature>
<evidence type="ECO:0000256" key="2">
    <source>
        <dbReference type="SAM" id="SignalP"/>
    </source>
</evidence>
<dbReference type="EMBL" id="JABBWG010000014">
    <property type="protein sequence ID" value="KAG1817058.1"/>
    <property type="molecule type" value="Genomic_DNA"/>
</dbReference>
<feature type="non-terminal residue" evidence="4">
    <location>
        <position position="1"/>
    </location>
</feature>
<keyword evidence="1" id="KW-0472">Membrane</keyword>